<dbReference type="EMBL" id="HBUF01352797">
    <property type="protein sequence ID" value="CAG6715174.1"/>
    <property type="molecule type" value="Transcribed_RNA"/>
</dbReference>
<reference evidence="2" key="1">
    <citation type="submission" date="2021-05" db="EMBL/GenBank/DDBJ databases">
        <authorList>
            <person name="Alioto T."/>
            <person name="Alioto T."/>
            <person name="Gomez Garrido J."/>
        </authorList>
    </citation>
    <scope>NUCLEOTIDE SEQUENCE</scope>
</reference>
<organism evidence="2">
    <name type="scientific">Cacopsylla melanoneura</name>
    <dbReference type="NCBI Taxonomy" id="428564"/>
    <lineage>
        <taxon>Eukaryota</taxon>
        <taxon>Metazoa</taxon>
        <taxon>Ecdysozoa</taxon>
        <taxon>Arthropoda</taxon>
        <taxon>Hexapoda</taxon>
        <taxon>Insecta</taxon>
        <taxon>Pterygota</taxon>
        <taxon>Neoptera</taxon>
        <taxon>Paraneoptera</taxon>
        <taxon>Hemiptera</taxon>
        <taxon>Sternorrhyncha</taxon>
        <taxon>Psylloidea</taxon>
        <taxon>Psyllidae</taxon>
        <taxon>Psyllinae</taxon>
        <taxon>Cacopsylla</taxon>
    </lineage>
</organism>
<dbReference type="AlphaFoldDB" id="A0A8D8Y1K9"/>
<name>A0A8D8Y1K9_9HEMI</name>
<keyword evidence="1" id="KW-0472">Membrane</keyword>
<sequence length="111" mass="13294">MERVSPRSLQIDAKNRAQVMNKCTFPQLCNMYLLFKSWFQTKYHTISLSFTYSSMGFNFLFSSFVPDDRHFRSALFYAIISQLSLPHMPLCIFVLYKTCQFFSKSFRLYEY</sequence>
<protein>
    <submittedName>
        <fullName evidence="2">Uncharacterized protein</fullName>
    </submittedName>
</protein>
<feature type="transmembrane region" description="Helical" evidence="1">
    <location>
        <begin position="74"/>
        <end position="96"/>
    </location>
</feature>
<evidence type="ECO:0000313" key="2">
    <source>
        <dbReference type="EMBL" id="CAG6715174.1"/>
    </source>
</evidence>
<evidence type="ECO:0000256" key="1">
    <source>
        <dbReference type="SAM" id="Phobius"/>
    </source>
</evidence>
<keyword evidence="1" id="KW-1133">Transmembrane helix</keyword>
<proteinExistence type="predicted"/>
<accession>A0A8D8Y1K9</accession>
<keyword evidence="1" id="KW-0812">Transmembrane</keyword>
<feature type="transmembrane region" description="Helical" evidence="1">
    <location>
        <begin position="43"/>
        <end position="62"/>
    </location>
</feature>